<dbReference type="OrthoDB" id="337581at2759"/>
<keyword evidence="1" id="KW-0479">Metal-binding</keyword>
<feature type="domain" description="SWIM-type" evidence="2">
    <location>
        <begin position="72"/>
        <end position="116"/>
    </location>
</feature>
<sequence>MPSAELLRIADAVIDSVENEELTDELIHKLHSVFPETIVTGALDLIDRENVIKYIIPHSYPQYQVLGSTDIYTVLLDMTISTTPFFCSCPAFAYAVLSSGSHMMCKHVLAARLANKLSLFIARPMTPEDLQAMMVRQFKLHEPAESQAQASE</sequence>
<comment type="caution">
    <text evidence="3">The sequence shown here is derived from an EMBL/GenBank/DDBJ whole genome shotgun (WGS) entry which is preliminary data.</text>
</comment>
<dbReference type="InterPro" id="IPR007527">
    <property type="entry name" value="Znf_SWIM"/>
</dbReference>
<gene>
    <name evidence="3" type="ORF">D9615_004651</name>
</gene>
<dbReference type="PROSITE" id="PS50966">
    <property type="entry name" value="ZF_SWIM"/>
    <property type="match status" value="1"/>
</dbReference>
<keyword evidence="1" id="KW-0862">Zinc</keyword>
<dbReference type="GO" id="GO:0097196">
    <property type="term" value="C:Shu complex"/>
    <property type="evidence" value="ECO:0007669"/>
    <property type="project" value="TreeGrafter"/>
</dbReference>
<dbReference type="AlphaFoldDB" id="A0A8H5HC14"/>
<dbReference type="Pfam" id="PF04434">
    <property type="entry name" value="SWIM"/>
    <property type="match status" value="1"/>
</dbReference>
<proteinExistence type="predicted"/>
<dbReference type="Proteomes" id="UP000565441">
    <property type="component" value="Unassembled WGS sequence"/>
</dbReference>
<dbReference type="EMBL" id="JAACJP010000013">
    <property type="protein sequence ID" value="KAF5380577.1"/>
    <property type="molecule type" value="Genomic_DNA"/>
</dbReference>
<reference evidence="3 4" key="1">
    <citation type="journal article" date="2020" name="ISME J.">
        <title>Uncovering the hidden diversity of litter-decomposition mechanisms in mushroom-forming fungi.</title>
        <authorList>
            <person name="Floudas D."/>
            <person name="Bentzer J."/>
            <person name="Ahren D."/>
            <person name="Johansson T."/>
            <person name="Persson P."/>
            <person name="Tunlid A."/>
        </authorList>
    </citation>
    <scope>NUCLEOTIDE SEQUENCE [LARGE SCALE GENOMIC DNA]</scope>
    <source>
        <strain evidence="3 4">CBS 661.87</strain>
    </source>
</reference>
<organism evidence="3 4">
    <name type="scientific">Tricholomella constricta</name>
    <dbReference type="NCBI Taxonomy" id="117010"/>
    <lineage>
        <taxon>Eukaryota</taxon>
        <taxon>Fungi</taxon>
        <taxon>Dikarya</taxon>
        <taxon>Basidiomycota</taxon>
        <taxon>Agaricomycotina</taxon>
        <taxon>Agaricomycetes</taxon>
        <taxon>Agaricomycetidae</taxon>
        <taxon>Agaricales</taxon>
        <taxon>Tricholomatineae</taxon>
        <taxon>Lyophyllaceae</taxon>
        <taxon>Tricholomella</taxon>
    </lineage>
</organism>
<accession>A0A8H5HC14</accession>
<dbReference type="GO" id="GO:0000724">
    <property type="term" value="P:double-strand break repair via homologous recombination"/>
    <property type="evidence" value="ECO:0007669"/>
    <property type="project" value="TreeGrafter"/>
</dbReference>
<evidence type="ECO:0000313" key="3">
    <source>
        <dbReference type="EMBL" id="KAF5380577.1"/>
    </source>
</evidence>
<protein>
    <recommendedName>
        <fullName evidence="2">SWIM-type domain-containing protein</fullName>
    </recommendedName>
</protein>
<evidence type="ECO:0000259" key="2">
    <source>
        <dbReference type="PROSITE" id="PS50966"/>
    </source>
</evidence>
<keyword evidence="1" id="KW-0863">Zinc-finger</keyword>
<dbReference type="PANTHER" id="PTHR28498">
    <property type="entry name" value="ZINC FINGER SWIM DOMAIN-CONTAINING PROTEIN 7"/>
    <property type="match status" value="1"/>
</dbReference>
<dbReference type="PANTHER" id="PTHR28498:SF1">
    <property type="entry name" value="ZINC FINGER SWIM DOMAIN-CONTAINING PROTEIN 7"/>
    <property type="match status" value="1"/>
</dbReference>
<dbReference type="GO" id="GO:0008270">
    <property type="term" value="F:zinc ion binding"/>
    <property type="evidence" value="ECO:0007669"/>
    <property type="project" value="UniProtKB-KW"/>
</dbReference>
<evidence type="ECO:0000256" key="1">
    <source>
        <dbReference type="PROSITE-ProRule" id="PRU00325"/>
    </source>
</evidence>
<evidence type="ECO:0000313" key="4">
    <source>
        <dbReference type="Proteomes" id="UP000565441"/>
    </source>
</evidence>
<name>A0A8H5HC14_9AGAR</name>
<keyword evidence="4" id="KW-1185">Reference proteome</keyword>